<evidence type="ECO:0000313" key="2">
    <source>
        <dbReference type="EMBL" id="KPU61934.1"/>
    </source>
</evidence>
<gene>
    <name evidence="2" type="ORF">AN403_5987</name>
</gene>
<dbReference type="PATRIC" id="fig|294.162.peg.270"/>
<organism evidence="2 3">
    <name type="scientific">Pseudomonas fluorescens</name>
    <dbReference type="NCBI Taxonomy" id="294"/>
    <lineage>
        <taxon>Bacteria</taxon>
        <taxon>Pseudomonadati</taxon>
        <taxon>Pseudomonadota</taxon>
        <taxon>Gammaproteobacteria</taxon>
        <taxon>Pseudomonadales</taxon>
        <taxon>Pseudomonadaceae</taxon>
        <taxon>Pseudomonas</taxon>
    </lineage>
</organism>
<name>A0A0P8ZWE3_PSEFL</name>
<evidence type="ECO:0000313" key="3">
    <source>
        <dbReference type="Proteomes" id="UP000050349"/>
    </source>
</evidence>
<feature type="region of interest" description="Disordered" evidence="1">
    <location>
        <begin position="74"/>
        <end position="102"/>
    </location>
</feature>
<protein>
    <submittedName>
        <fullName evidence="2">Uncharacterized protein</fullName>
    </submittedName>
</protein>
<dbReference type="AlphaFoldDB" id="A0A0P8ZWE3"/>
<evidence type="ECO:0000256" key="1">
    <source>
        <dbReference type="SAM" id="MobiDB-lite"/>
    </source>
</evidence>
<dbReference type="Proteomes" id="UP000050349">
    <property type="component" value="Unassembled WGS sequence"/>
</dbReference>
<feature type="compositionally biased region" description="Basic and acidic residues" evidence="1">
    <location>
        <begin position="88"/>
        <end position="98"/>
    </location>
</feature>
<sequence>MRVSRSEKSNRSTMRWFDFVSGGPPVGLEFVLRYERPLWTDSNRPEPVIARKHKLFVTINGPTKLQARHTGFSINSAMPCPPSTPDASHWRPRGDRRVSTGNCELIPATKASAMKMPGDLPGIS</sequence>
<proteinExistence type="predicted"/>
<comment type="caution">
    <text evidence="2">The sequence shown here is derived from an EMBL/GenBank/DDBJ whole genome shotgun (WGS) entry which is preliminary data.</text>
</comment>
<accession>A0A0P8ZWE3</accession>
<reference evidence="2 3" key="1">
    <citation type="submission" date="2015-09" db="EMBL/GenBank/DDBJ databases">
        <authorList>
            <person name="Jackson K.R."/>
            <person name="Lunt B.L."/>
            <person name="Fisher J.N.B."/>
            <person name="Gardner A.V."/>
            <person name="Bailey M.E."/>
            <person name="Deus L.M."/>
            <person name="Earl A.S."/>
            <person name="Gibby P.D."/>
            <person name="Hartmann K.A."/>
            <person name="Liu J.E."/>
            <person name="Manci A.M."/>
            <person name="Nielsen D.A."/>
            <person name="Solomon M.B."/>
            <person name="Breakwell D.P."/>
            <person name="Burnett S.H."/>
            <person name="Grose J.H."/>
        </authorList>
    </citation>
    <scope>NUCLEOTIDE SEQUENCE [LARGE SCALE GENOMIC DNA]</scope>
    <source>
        <strain evidence="2 3">S613</strain>
    </source>
</reference>
<dbReference type="EMBL" id="LJXB01000042">
    <property type="protein sequence ID" value="KPU61934.1"/>
    <property type="molecule type" value="Genomic_DNA"/>
</dbReference>